<dbReference type="PANTHER" id="PTHR24289:SF22">
    <property type="entry name" value="CYTOCHROME P450 1A"/>
    <property type="match status" value="1"/>
</dbReference>
<accession>A0A485N1K0</accession>
<evidence type="ECO:0000256" key="2">
    <source>
        <dbReference type="ARBA" id="ARBA00004586"/>
    </source>
</evidence>
<keyword evidence="12" id="KW-1185">Reference proteome</keyword>
<dbReference type="Gene3D" id="1.10.630.10">
    <property type="entry name" value="Cytochrome P450"/>
    <property type="match status" value="1"/>
</dbReference>
<dbReference type="PANTHER" id="PTHR24289">
    <property type="entry name" value="STEROID 17-ALPHA-HYDROXYLASE/17,20 LYASE"/>
    <property type="match status" value="1"/>
</dbReference>
<evidence type="ECO:0000313" key="12">
    <source>
        <dbReference type="Proteomes" id="UP000386466"/>
    </source>
</evidence>
<dbReference type="GO" id="GO:0005506">
    <property type="term" value="F:iron ion binding"/>
    <property type="evidence" value="ECO:0007669"/>
    <property type="project" value="InterPro"/>
</dbReference>
<evidence type="ECO:0000256" key="3">
    <source>
        <dbReference type="ARBA" id="ARBA00010617"/>
    </source>
</evidence>
<dbReference type="Proteomes" id="UP000386466">
    <property type="component" value="Unassembled WGS sequence"/>
</dbReference>
<dbReference type="SUPFAM" id="SSF48264">
    <property type="entry name" value="Cytochrome P450"/>
    <property type="match status" value="1"/>
</dbReference>
<dbReference type="PRINTS" id="PR00463">
    <property type="entry name" value="EP450I"/>
</dbReference>
<reference evidence="11 12" key="1">
    <citation type="submission" date="2019-01" db="EMBL/GenBank/DDBJ databases">
        <authorList>
            <person name="Alioto T."/>
            <person name="Alioto T."/>
        </authorList>
    </citation>
    <scope>NUCLEOTIDE SEQUENCE [LARGE SCALE GENOMIC DNA]</scope>
</reference>
<proteinExistence type="inferred from homology"/>
<dbReference type="EMBL" id="CAAGRJ010008352">
    <property type="protein sequence ID" value="VFV26104.1"/>
    <property type="molecule type" value="Genomic_DNA"/>
</dbReference>
<dbReference type="GO" id="GO:0042448">
    <property type="term" value="P:progesterone metabolic process"/>
    <property type="evidence" value="ECO:0007669"/>
    <property type="project" value="TreeGrafter"/>
</dbReference>
<dbReference type="GO" id="GO:0004508">
    <property type="term" value="F:steroid 17-alpha-monooxygenase activity"/>
    <property type="evidence" value="ECO:0007669"/>
    <property type="project" value="TreeGrafter"/>
</dbReference>
<dbReference type="GO" id="GO:0020037">
    <property type="term" value="F:heme binding"/>
    <property type="evidence" value="ECO:0007669"/>
    <property type="project" value="InterPro"/>
</dbReference>
<dbReference type="GO" id="GO:0005789">
    <property type="term" value="C:endoplasmic reticulum membrane"/>
    <property type="evidence" value="ECO:0007669"/>
    <property type="project" value="UniProtKB-SubCell"/>
</dbReference>
<dbReference type="GO" id="GO:0042446">
    <property type="term" value="P:hormone biosynthetic process"/>
    <property type="evidence" value="ECO:0007669"/>
    <property type="project" value="TreeGrafter"/>
</dbReference>
<gene>
    <name evidence="11" type="ORF">LYPA_23C022798</name>
</gene>
<evidence type="ECO:0000256" key="5">
    <source>
        <dbReference type="ARBA" id="ARBA00022723"/>
    </source>
</evidence>
<evidence type="ECO:0000256" key="1">
    <source>
        <dbReference type="ARBA" id="ARBA00004524"/>
    </source>
</evidence>
<dbReference type="AlphaFoldDB" id="A0A485N1K0"/>
<name>A0A485N1K0_LYNPA</name>
<sequence>MEMRKKYGDVFLIRLGLVPVLVVNGMKMVRQALPQGWTMFCRPTQHACMFFAGRKTESFIFNYGESWRKKKSPPLSLLIRGSGHQEVSELVKVFAELTSKNGSFAPRSVITCAGANVLRALCFGRRCDSSDEVYQALNQSIVPHDHFITYDNDDIQAIADALVNACHNDCATTETAVLTDAEIISTVNELFGAGR</sequence>
<keyword evidence="10" id="KW-0503">Monooxygenase</keyword>
<keyword evidence="5" id="KW-0479">Metal-binding</keyword>
<evidence type="ECO:0000256" key="10">
    <source>
        <dbReference type="ARBA" id="ARBA00023033"/>
    </source>
</evidence>
<dbReference type="InterPro" id="IPR002401">
    <property type="entry name" value="Cyt_P450_E_grp-I"/>
</dbReference>
<organism evidence="11 12">
    <name type="scientific">Lynx pardinus</name>
    <name type="common">Iberian lynx</name>
    <name type="synonym">Felis pardina</name>
    <dbReference type="NCBI Taxonomy" id="191816"/>
    <lineage>
        <taxon>Eukaryota</taxon>
        <taxon>Metazoa</taxon>
        <taxon>Chordata</taxon>
        <taxon>Craniata</taxon>
        <taxon>Vertebrata</taxon>
        <taxon>Euteleostomi</taxon>
        <taxon>Mammalia</taxon>
        <taxon>Eutheria</taxon>
        <taxon>Laurasiatheria</taxon>
        <taxon>Carnivora</taxon>
        <taxon>Feliformia</taxon>
        <taxon>Felidae</taxon>
        <taxon>Felinae</taxon>
        <taxon>Lynx</taxon>
    </lineage>
</organism>
<dbReference type="InterPro" id="IPR036396">
    <property type="entry name" value="Cyt_P450_sf"/>
</dbReference>
<comment type="subcellular location">
    <subcellularLocation>
        <location evidence="2">Endoplasmic reticulum membrane</location>
    </subcellularLocation>
    <subcellularLocation>
        <location evidence="1">Microsome membrane</location>
    </subcellularLocation>
</comment>
<dbReference type="Pfam" id="PF00067">
    <property type="entry name" value="p450"/>
    <property type="match status" value="1"/>
</dbReference>
<evidence type="ECO:0000256" key="9">
    <source>
        <dbReference type="ARBA" id="ARBA00023004"/>
    </source>
</evidence>
<keyword evidence="7" id="KW-0492">Microsome</keyword>
<evidence type="ECO:0000256" key="4">
    <source>
        <dbReference type="ARBA" id="ARBA00022617"/>
    </source>
</evidence>
<evidence type="ECO:0000313" key="11">
    <source>
        <dbReference type="EMBL" id="VFV26104.1"/>
    </source>
</evidence>
<protein>
    <submittedName>
        <fullName evidence="11">Cytochrome p450 1d1</fullName>
    </submittedName>
</protein>
<evidence type="ECO:0000256" key="6">
    <source>
        <dbReference type="ARBA" id="ARBA00022824"/>
    </source>
</evidence>
<dbReference type="InterPro" id="IPR001128">
    <property type="entry name" value="Cyt_P450"/>
</dbReference>
<evidence type="ECO:0000256" key="7">
    <source>
        <dbReference type="ARBA" id="ARBA00022848"/>
    </source>
</evidence>
<keyword evidence="8" id="KW-0560">Oxidoreductase</keyword>
<keyword evidence="6" id="KW-0256">Endoplasmic reticulum</keyword>
<keyword evidence="4" id="KW-0349">Heme</keyword>
<keyword evidence="9" id="KW-0408">Iron</keyword>
<evidence type="ECO:0000256" key="8">
    <source>
        <dbReference type="ARBA" id="ARBA00023002"/>
    </source>
</evidence>
<comment type="similarity">
    <text evidence="3">Belongs to the cytochrome P450 family.</text>
</comment>